<reference evidence="17 18" key="1">
    <citation type="journal article" date="2020" name="bioRxiv">
        <title>Metabolic contributions of an alphaproteobacterial endosymbiont in the apicomplexan Cardiosporidium cionae.</title>
        <authorList>
            <person name="Hunter E.S."/>
            <person name="Paight C.J."/>
            <person name="Lane C.E."/>
        </authorList>
    </citation>
    <scope>NUCLEOTIDE SEQUENCE [LARGE SCALE GENOMIC DNA]</scope>
    <source>
        <strain evidence="17">ESH_2018</strain>
    </source>
</reference>
<keyword evidence="5 13" id="KW-0285">Flavoprotein</keyword>
<keyword evidence="6 13" id="KW-0274">FAD</keyword>
<evidence type="ECO:0000256" key="9">
    <source>
        <dbReference type="ARBA" id="ARBA00023098"/>
    </source>
</evidence>
<dbReference type="Pfam" id="PF02771">
    <property type="entry name" value="Acyl-CoA_dh_N"/>
    <property type="match status" value="1"/>
</dbReference>
<name>A0ABQ7JE82_9APIC</name>
<evidence type="ECO:0000256" key="10">
    <source>
        <dbReference type="ARBA" id="ARBA00037895"/>
    </source>
</evidence>
<feature type="domain" description="Acyl-CoA dehydrogenase/oxidase C-terminal" evidence="14">
    <location>
        <begin position="302"/>
        <end position="437"/>
    </location>
</feature>
<comment type="pathway">
    <text evidence="2">Lipid metabolism; mitochondrial fatty acid beta-oxidation.</text>
</comment>
<gene>
    <name evidence="17" type="ORF">IE077_004007</name>
</gene>
<dbReference type="InterPro" id="IPR046373">
    <property type="entry name" value="Acyl-CoA_Oxase/DH_mid-dom_sf"/>
</dbReference>
<keyword evidence="8 13" id="KW-0560">Oxidoreductase</keyword>
<dbReference type="InterPro" id="IPR037069">
    <property type="entry name" value="AcylCoA_DH/ox_N_sf"/>
</dbReference>
<sequence>MASVASRLLIKKWNSSIGGRCFTPRFIASNNGKRYSLLGHRCMLPSPCSNFVKIAAAHCSTNSGEGEGMLRQPLSRFSSEQEMLREAVRRYTEDAIAPLVHKMEEEEVIAPEVIHSLFEQGFMGIEIPTEMGGSGMSFTDCVIIIEEIARVDPSVAAMVDIHNTLINRCFQLYGTEEQKALYLPKCAQDIVGSFCLSESSSGSDAFALRAKATQVEGGWKLDGAKQWISSSKEAGVFIIFATVDPSKKHHGITAFIVDVGTKGLTIGGKYKKMGIRASSTCEVFLENVFVPDSHVLGEIGLGYKIAIDSLNEGRIGIAAQMLGLAEGAFSQTLPYLFERKQFGSAIGDFQGVRFQIAELATEIEATRLLVYNAAALKENGYPFTKEAAMAKLVAGRTAEHVASKCLELFGGYGFTTDYPIEKFFRDSKIGSIYEGTRYLKLQIFSCFIVSNFQ</sequence>
<comment type="subunit">
    <text evidence="4">Homotetramer.</text>
</comment>
<evidence type="ECO:0000256" key="4">
    <source>
        <dbReference type="ARBA" id="ARBA00011881"/>
    </source>
</evidence>
<dbReference type="InterPro" id="IPR006089">
    <property type="entry name" value="Acyl-CoA_DH_CS"/>
</dbReference>
<dbReference type="InterPro" id="IPR013786">
    <property type="entry name" value="AcylCoA_DH/ox_N"/>
</dbReference>
<proteinExistence type="inferred from homology"/>
<evidence type="ECO:0000256" key="5">
    <source>
        <dbReference type="ARBA" id="ARBA00022630"/>
    </source>
</evidence>
<protein>
    <recommendedName>
        <fullName evidence="11">short-chain 2-methylacyl-CoA dehydrogenase</fullName>
        <ecNumber evidence="11">1.3.8.5</ecNumber>
    </recommendedName>
</protein>
<comment type="similarity">
    <text evidence="3 13">Belongs to the acyl-CoA dehydrogenase family.</text>
</comment>
<dbReference type="Gene3D" id="2.40.110.10">
    <property type="entry name" value="Butyryl-CoA Dehydrogenase, subunit A, domain 2"/>
    <property type="match status" value="1"/>
</dbReference>
<dbReference type="Pfam" id="PF02770">
    <property type="entry name" value="Acyl-CoA_dh_M"/>
    <property type="match status" value="1"/>
</dbReference>
<evidence type="ECO:0000259" key="16">
    <source>
        <dbReference type="Pfam" id="PF02771"/>
    </source>
</evidence>
<evidence type="ECO:0000313" key="18">
    <source>
        <dbReference type="Proteomes" id="UP000823046"/>
    </source>
</evidence>
<dbReference type="Gene3D" id="1.20.140.10">
    <property type="entry name" value="Butyryl-CoA Dehydrogenase, subunit A, domain 3"/>
    <property type="match status" value="1"/>
</dbReference>
<dbReference type="SUPFAM" id="SSF47203">
    <property type="entry name" value="Acyl-CoA dehydrogenase C-terminal domain-like"/>
    <property type="match status" value="1"/>
</dbReference>
<evidence type="ECO:0000256" key="13">
    <source>
        <dbReference type="RuleBase" id="RU362125"/>
    </source>
</evidence>
<dbReference type="SUPFAM" id="SSF56645">
    <property type="entry name" value="Acyl-CoA dehydrogenase NM domain-like"/>
    <property type="match status" value="1"/>
</dbReference>
<evidence type="ECO:0000256" key="2">
    <source>
        <dbReference type="ARBA" id="ARBA00005198"/>
    </source>
</evidence>
<organism evidence="17 18">
    <name type="scientific">Cardiosporidium cionae</name>
    <dbReference type="NCBI Taxonomy" id="476202"/>
    <lineage>
        <taxon>Eukaryota</taxon>
        <taxon>Sar</taxon>
        <taxon>Alveolata</taxon>
        <taxon>Apicomplexa</taxon>
        <taxon>Aconoidasida</taxon>
        <taxon>Nephromycida</taxon>
        <taxon>Cardiosporidium</taxon>
    </lineage>
</organism>
<evidence type="ECO:0000256" key="11">
    <source>
        <dbReference type="ARBA" id="ARBA00039036"/>
    </source>
</evidence>
<dbReference type="PROSITE" id="PS00073">
    <property type="entry name" value="ACYL_COA_DH_2"/>
    <property type="match status" value="1"/>
</dbReference>
<evidence type="ECO:0000259" key="15">
    <source>
        <dbReference type="Pfam" id="PF02770"/>
    </source>
</evidence>
<keyword evidence="9" id="KW-0443">Lipid metabolism</keyword>
<dbReference type="Gene3D" id="1.10.540.10">
    <property type="entry name" value="Acyl-CoA dehydrogenase/oxidase, N-terminal domain"/>
    <property type="match status" value="1"/>
</dbReference>
<dbReference type="EMBL" id="JADAQX010000064">
    <property type="protein sequence ID" value="KAF8822321.1"/>
    <property type="molecule type" value="Genomic_DNA"/>
</dbReference>
<dbReference type="PANTHER" id="PTHR43884">
    <property type="entry name" value="ACYL-COA DEHYDROGENASE"/>
    <property type="match status" value="1"/>
</dbReference>
<feature type="domain" description="Acyl-CoA dehydrogenase/oxidase N-terminal" evidence="16">
    <location>
        <begin position="79"/>
        <end position="188"/>
    </location>
</feature>
<dbReference type="PANTHER" id="PTHR43884:SF1">
    <property type="entry name" value="SHORT_BRANCHED CHAIN SPECIFIC ACYL-COA DEHYDROGENASE, MITOCHONDRIAL"/>
    <property type="match status" value="1"/>
</dbReference>
<comment type="catalytic activity">
    <reaction evidence="12">
        <text>2-methylbutanoyl-CoA + oxidized [electron-transfer flavoprotein] + H(+) = (2E)-2-methylbut-2-enoyl-CoA + reduced [electron-transfer flavoprotein]</text>
        <dbReference type="Rhea" id="RHEA:43780"/>
        <dbReference type="Rhea" id="RHEA-COMP:10685"/>
        <dbReference type="Rhea" id="RHEA-COMP:10686"/>
        <dbReference type="ChEBI" id="CHEBI:15378"/>
        <dbReference type="ChEBI" id="CHEBI:57336"/>
        <dbReference type="ChEBI" id="CHEBI:57337"/>
        <dbReference type="ChEBI" id="CHEBI:57692"/>
        <dbReference type="ChEBI" id="CHEBI:58307"/>
        <dbReference type="EC" id="1.3.8.5"/>
    </reaction>
    <physiologicalReaction direction="left-to-right" evidence="12">
        <dbReference type="Rhea" id="RHEA:43781"/>
    </physiologicalReaction>
</comment>
<evidence type="ECO:0000313" key="17">
    <source>
        <dbReference type="EMBL" id="KAF8822321.1"/>
    </source>
</evidence>
<evidence type="ECO:0000256" key="6">
    <source>
        <dbReference type="ARBA" id="ARBA00022827"/>
    </source>
</evidence>
<feature type="domain" description="Acyl-CoA oxidase/dehydrogenase middle" evidence="15">
    <location>
        <begin position="193"/>
        <end position="288"/>
    </location>
</feature>
<comment type="caution">
    <text evidence="17">The sequence shown here is derived from an EMBL/GenBank/DDBJ whole genome shotgun (WGS) entry which is preliminary data.</text>
</comment>
<keyword evidence="7" id="KW-0276">Fatty acid metabolism</keyword>
<dbReference type="Proteomes" id="UP000823046">
    <property type="component" value="Unassembled WGS sequence"/>
</dbReference>
<evidence type="ECO:0000256" key="1">
    <source>
        <dbReference type="ARBA" id="ARBA00001974"/>
    </source>
</evidence>
<evidence type="ECO:0000259" key="14">
    <source>
        <dbReference type="Pfam" id="PF00441"/>
    </source>
</evidence>
<comment type="pathway">
    <text evidence="10">Amino-acid degradation; L-isoleucine degradation.</text>
</comment>
<accession>A0ABQ7JE82</accession>
<evidence type="ECO:0000256" key="12">
    <source>
        <dbReference type="ARBA" id="ARBA00048235"/>
    </source>
</evidence>
<dbReference type="InterPro" id="IPR006091">
    <property type="entry name" value="Acyl-CoA_Oxase/DH_mid-dom"/>
</dbReference>
<comment type="cofactor">
    <cofactor evidence="1 13">
        <name>FAD</name>
        <dbReference type="ChEBI" id="CHEBI:57692"/>
    </cofactor>
</comment>
<evidence type="ECO:0000256" key="7">
    <source>
        <dbReference type="ARBA" id="ARBA00022832"/>
    </source>
</evidence>
<dbReference type="InterPro" id="IPR009075">
    <property type="entry name" value="AcylCo_DH/oxidase_C"/>
</dbReference>
<evidence type="ECO:0000256" key="3">
    <source>
        <dbReference type="ARBA" id="ARBA00009347"/>
    </source>
</evidence>
<dbReference type="EC" id="1.3.8.5" evidence="11"/>
<dbReference type="Pfam" id="PF00441">
    <property type="entry name" value="Acyl-CoA_dh_1"/>
    <property type="match status" value="1"/>
</dbReference>
<evidence type="ECO:0000256" key="8">
    <source>
        <dbReference type="ARBA" id="ARBA00023002"/>
    </source>
</evidence>
<dbReference type="InterPro" id="IPR036250">
    <property type="entry name" value="AcylCo_DH-like_C"/>
</dbReference>
<dbReference type="InterPro" id="IPR009100">
    <property type="entry name" value="AcylCoA_DH/oxidase_NM_dom_sf"/>
</dbReference>
<dbReference type="PROSITE" id="PS00072">
    <property type="entry name" value="ACYL_COA_DH_1"/>
    <property type="match status" value="1"/>
</dbReference>
<keyword evidence="18" id="KW-1185">Reference proteome</keyword>